<dbReference type="GO" id="GO:0000156">
    <property type="term" value="F:phosphorelay response regulator activity"/>
    <property type="evidence" value="ECO:0007669"/>
    <property type="project" value="TreeGrafter"/>
</dbReference>
<sequence>MSTVLVIEDEPKLATLLANYLRAAELDPHVIADGALAVQAVHDLDPSIILLDLMLPGRDGVDICREVRRFSRVPIIMLTARVEEVDRLLGLETGADDYLCKPYSPREVVARVKAQLRRAGWHAGQAPLPPPTADEAPLRIDESACRASWGDHDLGLTAAEIRLLGTLAKHPGRVFSRDQLLEHLHDDGRAVTDRAIDSHIRNIRRKLEQACDGDSPIRSVYGVGYAYEWLTP</sequence>
<feature type="DNA-binding region" description="OmpR/PhoB-type" evidence="3">
    <location>
        <begin position="130"/>
        <end position="229"/>
    </location>
</feature>
<dbReference type="SUPFAM" id="SSF52172">
    <property type="entry name" value="CheY-like"/>
    <property type="match status" value="1"/>
</dbReference>
<dbReference type="Gene3D" id="1.10.10.10">
    <property type="entry name" value="Winged helix-like DNA-binding domain superfamily/Winged helix DNA-binding domain"/>
    <property type="match status" value="1"/>
</dbReference>
<dbReference type="InterPro" id="IPR039420">
    <property type="entry name" value="WalR-like"/>
</dbReference>
<dbReference type="Gene3D" id="3.40.50.2300">
    <property type="match status" value="1"/>
</dbReference>
<dbReference type="GO" id="GO:0000976">
    <property type="term" value="F:transcription cis-regulatory region binding"/>
    <property type="evidence" value="ECO:0007669"/>
    <property type="project" value="TreeGrafter"/>
</dbReference>
<dbReference type="Pfam" id="PF00072">
    <property type="entry name" value="Response_reg"/>
    <property type="match status" value="1"/>
</dbReference>
<gene>
    <name evidence="6" type="primary">baeR</name>
    <name evidence="6" type="ORF">AW10_01685</name>
</gene>
<feature type="modified residue" description="4-aspartylphosphate" evidence="2">
    <location>
        <position position="52"/>
    </location>
</feature>
<dbReference type="Gene3D" id="6.10.250.690">
    <property type="match status" value="1"/>
</dbReference>
<dbReference type="InterPro" id="IPR016032">
    <property type="entry name" value="Sig_transdc_resp-reg_C-effctor"/>
</dbReference>
<dbReference type="GO" id="GO:0032993">
    <property type="term" value="C:protein-DNA complex"/>
    <property type="evidence" value="ECO:0007669"/>
    <property type="project" value="TreeGrafter"/>
</dbReference>
<dbReference type="Pfam" id="PF00486">
    <property type="entry name" value="Trans_reg_C"/>
    <property type="match status" value="1"/>
</dbReference>
<dbReference type="InterPro" id="IPR036388">
    <property type="entry name" value="WH-like_DNA-bd_sf"/>
</dbReference>
<protein>
    <submittedName>
        <fullName evidence="6">Transcriptional regulatory protein BaeR</fullName>
    </submittedName>
</protein>
<dbReference type="SMART" id="SM00448">
    <property type="entry name" value="REC"/>
    <property type="match status" value="1"/>
</dbReference>
<dbReference type="PROSITE" id="PS50110">
    <property type="entry name" value="RESPONSE_REGULATORY"/>
    <property type="match status" value="1"/>
</dbReference>
<evidence type="ECO:0000256" key="1">
    <source>
        <dbReference type="ARBA" id="ARBA00023125"/>
    </source>
</evidence>
<keyword evidence="2" id="KW-0597">Phosphoprotein</keyword>
<dbReference type="GO" id="GO:0006355">
    <property type="term" value="P:regulation of DNA-templated transcription"/>
    <property type="evidence" value="ECO:0007669"/>
    <property type="project" value="InterPro"/>
</dbReference>
<feature type="domain" description="Response regulatory" evidence="4">
    <location>
        <begin position="3"/>
        <end position="116"/>
    </location>
</feature>
<dbReference type="InterPro" id="IPR001789">
    <property type="entry name" value="Sig_transdc_resp-reg_receiver"/>
</dbReference>
<dbReference type="GO" id="GO:0005829">
    <property type="term" value="C:cytosol"/>
    <property type="evidence" value="ECO:0007669"/>
    <property type="project" value="TreeGrafter"/>
</dbReference>
<dbReference type="PANTHER" id="PTHR48111">
    <property type="entry name" value="REGULATOR OF RPOS"/>
    <property type="match status" value="1"/>
</dbReference>
<dbReference type="CDD" id="cd00383">
    <property type="entry name" value="trans_reg_C"/>
    <property type="match status" value="1"/>
</dbReference>
<name>A0A011PU55_9PROT</name>
<evidence type="ECO:0000313" key="6">
    <source>
        <dbReference type="EMBL" id="EXI80542.1"/>
    </source>
</evidence>
<proteinExistence type="predicted"/>
<dbReference type="SUPFAM" id="SSF46894">
    <property type="entry name" value="C-terminal effector domain of the bipartite response regulators"/>
    <property type="match status" value="1"/>
</dbReference>
<dbReference type="EMBL" id="JEMX01000030">
    <property type="protein sequence ID" value="EXI80542.1"/>
    <property type="molecule type" value="Genomic_DNA"/>
</dbReference>
<evidence type="ECO:0000259" key="4">
    <source>
        <dbReference type="PROSITE" id="PS50110"/>
    </source>
</evidence>
<evidence type="ECO:0000259" key="5">
    <source>
        <dbReference type="PROSITE" id="PS51755"/>
    </source>
</evidence>
<dbReference type="PANTHER" id="PTHR48111:SF59">
    <property type="entry name" value="TRANSCRIPTIONAL REGULATORY PROTEIN BAER"/>
    <property type="match status" value="1"/>
</dbReference>
<evidence type="ECO:0000256" key="2">
    <source>
        <dbReference type="PROSITE-ProRule" id="PRU00169"/>
    </source>
</evidence>
<dbReference type="InterPro" id="IPR001867">
    <property type="entry name" value="OmpR/PhoB-type_DNA-bd"/>
</dbReference>
<dbReference type="SMART" id="SM00862">
    <property type="entry name" value="Trans_reg_C"/>
    <property type="match status" value="1"/>
</dbReference>
<dbReference type="AlphaFoldDB" id="A0A011PU55"/>
<comment type="caution">
    <text evidence="6">The sequence shown here is derived from an EMBL/GenBank/DDBJ whole genome shotgun (WGS) entry which is preliminary data.</text>
</comment>
<reference evidence="6 7" key="1">
    <citation type="submission" date="2014-02" db="EMBL/GenBank/DDBJ databases">
        <title>Expanding our view of genomic diversity in Candidatus Accumulibacter clades.</title>
        <authorList>
            <person name="Skennerton C.T."/>
            <person name="Barr J.J."/>
            <person name="Slater F.R."/>
            <person name="Bond P.L."/>
            <person name="Tyson G.W."/>
        </authorList>
    </citation>
    <scope>NUCLEOTIDE SEQUENCE [LARGE SCALE GENOMIC DNA]</scope>
    <source>
        <strain evidence="7">BA-92</strain>
    </source>
</reference>
<feature type="domain" description="OmpR/PhoB-type" evidence="5">
    <location>
        <begin position="130"/>
        <end position="229"/>
    </location>
</feature>
<evidence type="ECO:0000313" key="7">
    <source>
        <dbReference type="Proteomes" id="UP000021816"/>
    </source>
</evidence>
<dbReference type="STRING" id="1454003.AW10_01685"/>
<evidence type="ECO:0000256" key="3">
    <source>
        <dbReference type="PROSITE-ProRule" id="PRU01091"/>
    </source>
</evidence>
<dbReference type="PROSITE" id="PS51755">
    <property type="entry name" value="OMPR_PHOB"/>
    <property type="match status" value="1"/>
</dbReference>
<organism evidence="6 7">
    <name type="scientific">Candidatus Accumulibacter appositus</name>
    <dbReference type="NCBI Taxonomy" id="1454003"/>
    <lineage>
        <taxon>Bacteria</taxon>
        <taxon>Pseudomonadati</taxon>
        <taxon>Pseudomonadota</taxon>
        <taxon>Betaproteobacteria</taxon>
        <taxon>Candidatus Accumulibacter</taxon>
    </lineage>
</organism>
<dbReference type="InterPro" id="IPR011006">
    <property type="entry name" value="CheY-like_superfamily"/>
</dbReference>
<dbReference type="PATRIC" id="fig|1454003.3.peg.1737"/>
<keyword evidence="1 3" id="KW-0238">DNA-binding</keyword>
<accession>A0A011PU55</accession>
<dbReference type="Proteomes" id="UP000021816">
    <property type="component" value="Unassembled WGS sequence"/>
</dbReference>